<gene>
    <name evidence="2" type="ORF">EDC90_10621</name>
</gene>
<feature type="transmembrane region" description="Helical" evidence="1">
    <location>
        <begin position="40"/>
        <end position="59"/>
    </location>
</feature>
<feature type="non-terminal residue" evidence="2">
    <location>
        <position position="1"/>
    </location>
</feature>
<sequence>SSEISFDTRNHKSHKNGIPYDSFIAPDALSDKRDHSASKWLTLQGFIGGLFFGTATPAGAFTGQWFQRETIVMLGTILLIILILLLIGALPRWGYSASWGYGPSGGLGLVLLIVIILLLLGYI</sequence>
<dbReference type="Proteomes" id="UP000295097">
    <property type="component" value="Unassembled WGS sequence"/>
</dbReference>
<keyword evidence="1" id="KW-0472">Membrane</keyword>
<reference evidence="2 3" key="1">
    <citation type="submission" date="2019-03" db="EMBL/GenBank/DDBJ databases">
        <title>Freshwater and sediment microbial communities from various areas in North America, analyzing microbe dynamics in response to fracking.</title>
        <authorList>
            <person name="Lamendella R."/>
        </authorList>
    </citation>
    <scope>NUCLEOTIDE SEQUENCE [LARGE SCALE GENOMIC DNA]</scope>
    <source>
        <strain evidence="2 3">175.2</strain>
    </source>
</reference>
<feature type="transmembrane region" description="Helical" evidence="1">
    <location>
        <begin position="102"/>
        <end position="122"/>
    </location>
</feature>
<accession>A0A4R3NFG0</accession>
<name>A0A4R3NFG0_9HYPH</name>
<dbReference type="EMBL" id="SMAR01000062">
    <property type="protein sequence ID" value="TCT28451.1"/>
    <property type="molecule type" value="Genomic_DNA"/>
</dbReference>
<dbReference type="AlphaFoldDB" id="A0A4R3NFG0"/>
<feature type="transmembrane region" description="Helical" evidence="1">
    <location>
        <begin position="71"/>
        <end position="90"/>
    </location>
</feature>
<keyword evidence="1" id="KW-1133">Transmembrane helix</keyword>
<keyword evidence="1" id="KW-0812">Transmembrane</keyword>
<protein>
    <submittedName>
        <fullName evidence="2">Uncharacterized protein DUF3309</fullName>
    </submittedName>
</protein>
<dbReference type="InterPro" id="IPR021738">
    <property type="entry name" value="DUF3309"/>
</dbReference>
<evidence type="ECO:0000313" key="3">
    <source>
        <dbReference type="Proteomes" id="UP000295097"/>
    </source>
</evidence>
<comment type="caution">
    <text evidence="2">The sequence shown here is derived from an EMBL/GenBank/DDBJ whole genome shotgun (WGS) entry which is preliminary data.</text>
</comment>
<evidence type="ECO:0000256" key="1">
    <source>
        <dbReference type="SAM" id="Phobius"/>
    </source>
</evidence>
<dbReference type="Pfam" id="PF11752">
    <property type="entry name" value="DUF3309"/>
    <property type="match status" value="1"/>
</dbReference>
<organism evidence="2 3">
    <name type="scientific">Martelella mediterranea</name>
    <dbReference type="NCBI Taxonomy" id="293089"/>
    <lineage>
        <taxon>Bacteria</taxon>
        <taxon>Pseudomonadati</taxon>
        <taxon>Pseudomonadota</taxon>
        <taxon>Alphaproteobacteria</taxon>
        <taxon>Hyphomicrobiales</taxon>
        <taxon>Aurantimonadaceae</taxon>
        <taxon>Martelella</taxon>
    </lineage>
</organism>
<proteinExistence type="predicted"/>
<keyword evidence="3" id="KW-1185">Reference proteome</keyword>
<evidence type="ECO:0000313" key="2">
    <source>
        <dbReference type="EMBL" id="TCT28451.1"/>
    </source>
</evidence>